<dbReference type="InterPro" id="IPR039421">
    <property type="entry name" value="Type_1_exporter"/>
</dbReference>
<dbReference type="SUPFAM" id="SSF52540">
    <property type="entry name" value="P-loop containing nucleoside triphosphate hydrolases"/>
    <property type="match status" value="1"/>
</dbReference>
<keyword evidence="2 7" id="KW-0812">Transmembrane</keyword>
<reference evidence="10 11" key="1">
    <citation type="submission" date="2023-03" db="EMBL/GenBank/DDBJ databases">
        <title>Complete genome of Arcanobacterium canis strain DSM 25104 isolated in 2010 from a canine otitis externa in Germany.</title>
        <authorList>
            <person name="Borowiak M."/>
            <person name="Kreitlow A."/>
            <person name="Malorny B."/>
            <person name="Laemmler C."/>
            <person name="Prenger-Berninghoff E."/>
            <person name="Ploetz M."/>
            <person name="Abdulmawjood A."/>
        </authorList>
    </citation>
    <scope>NUCLEOTIDE SEQUENCE [LARGE SCALE GENOMIC DNA]</scope>
    <source>
        <strain evidence="10 11">DSM 25104</strain>
    </source>
</reference>
<dbReference type="PANTHER" id="PTHR24221">
    <property type="entry name" value="ATP-BINDING CASSETTE SUB-FAMILY B"/>
    <property type="match status" value="1"/>
</dbReference>
<evidence type="ECO:0000259" key="9">
    <source>
        <dbReference type="PROSITE" id="PS50929"/>
    </source>
</evidence>
<dbReference type="Pfam" id="PF00005">
    <property type="entry name" value="ABC_tran"/>
    <property type="match status" value="1"/>
</dbReference>
<accession>A0ABY8FZM3</accession>
<dbReference type="PROSITE" id="PS50929">
    <property type="entry name" value="ABC_TM1F"/>
    <property type="match status" value="1"/>
</dbReference>
<evidence type="ECO:0000256" key="5">
    <source>
        <dbReference type="ARBA" id="ARBA00022989"/>
    </source>
</evidence>
<dbReference type="InterPro" id="IPR003593">
    <property type="entry name" value="AAA+_ATPase"/>
</dbReference>
<name>A0ABY8FZM3_9ACTO</name>
<dbReference type="SUPFAM" id="SSF90123">
    <property type="entry name" value="ABC transporter transmembrane region"/>
    <property type="match status" value="1"/>
</dbReference>
<evidence type="ECO:0000256" key="2">
    <source>
        <dbReference type="ARBA" id="ARBA00022692"/>
    </source>
</evidence>
<dbReference type="NCBIfam" id="TIGR02857">
    <property type="entry name" value="CydD"/>
    <property type="match status" value="1"/>
</dbReference>
<evidence type="ECO:0000256" key="7">
    <source>
        <dbReference type="SAM" id="Phobius"/>
    </source>
</evidence>
<dbReference type="CDD" id="cd03228">
    <property type="entry name" value="ABCC_MRP_Like"/>
    <property type="match status" value="1"/>
</dbReference>
<evidence type="ECO:0000259" key="8">
    <source>
        <dbReference type="PROSITE" id="PS50893"/>
    </source>
</evidence>
<feature type="domain" description="ABC transmembrane type-1" evidence="9">
    <location>
        <begin position="20"/>
        <end position="301"/>
    </location>
</feature>
<dbReference type="InterPro" id="IPR036640">
    <property type="entry name" value="ABC1_TM_sf"/>
</dbReference>
<dbReference type="Proteomes" id="UP001215216">
    <property type="component" value="Chromosome"/>
</dbReference>
<feature type="transmembrane region" description="Helical" evidence="7">
    <location>
        <begin position="56"/>
        <end position="75"/>
    </location>
</feature>
<feature type="domain" description="ABC transporter" evidence="8">
    <location>
        <begin position="334"/>
        <end position="565"/>
    </location>
</feature>
<evidence type="ECO:0000256" key="1">
    <source>
        <dbReference type="ARBA" id="ARBA00004651"/>
    </source>
</evidence>
<dbReference type="PANTHER" id="PTHR24221:SF590">
    <property type="entry name" value="COMPONENT LINKED WITH THE ASSEMBLY OF CYTOCHROME' TRANSPORT TRANSMEMBRANE ATP-BINDING PROTEIN ABC TRANSPORTER CYDD-RELATED"/>
    <property type="match status" value="1"/>
</dbReference>
<dbReference type="InterPro" id="IPR003439">
    <property type="entry name" value="ABC_transporter-like_ATP-bd"/>
</dbReference>
<evidence type="ECO:0000256" key="3">
    <source>
        <dbReference type="ARBA" id="ARBA00022741"/>
    </source>
</evidence>
<dbReference type="RefSeq" id="WP_278013372.1">
    <property type="nucleotide sequence ID" value="NZ_CP121208.1"/>
</dbReference>
<dbReference type="Pfam" id="PF00664">
    <property type="entry name" value="ABC_membrane"/>
    <property type="match status" value="1"/>
</dbReference>
<proteinExistence type="predicted"/>
<feature type="transmembrane region" description="Helical" evidence="7">
    <location>
        <begin position="137"/>
        <end position="154"/>
    </location>
</feature>
<keyword evidence="5 7" id="KW-1133">Transmembrane helix</keyword>
<feature type="transmembrane region" description="Helical" evidence="7">
    <location>
        <begin position="21"/>
        <end position="44"/>
    </location>
</feature>
<evidence type="ECO:0000313" key="11">
    <source>
        <dbReference type="Proteomes" id="UP001215216"/>
    </source>
</evidence>
<dbReference type="CDD" id="cd18584">
    <property type="entry name" value="ABC_6TM_AarD_CydD"/>
    <property type="match status" value="1"/>
</dbReference>
<keyword evidence="3" id="KW-0547">Nucleotide-binding</keyword>
<keyword evidence="11" id="KW-1185">Reference proteome</keyword>
<organism evidence="10 11">
    <name type="scientific">Arcanobacterium canis</name>
    <dbReference type="NCBI Taxonomy" id="999183"/>
    <lineage>
        <taxon>Bacteria</taxon>
        <taxon>Bacillati</taxon>
        <taxon>Actinomycetota</taxon>
        <taxon>Actinomycetes</taxon>
        <taxon>Actinomycetales</taxon>
        <taxon>Actinomycetaceae</taxon>
        <taxon>Arcanobacterium</taxon>
    </lineage>
</organism>
<feature type="transmembrane region" description="Helical" evidence="7">
    <location>
        <begin position="236"/>
        <end position="259"/>
    </location>
</feature>
<keyword evidence="6 7" id="KW-0472">Membrane</keyword>
<dbReference type="Gene3D" id="3.40.50.300">
    <property type="entry name" value="P-loop containing nucleotide triphosphate hydrolases"/>
    <property type="match status" value="1"/>
</dbReference>
<protein>
    <submittedName>
        <fullName evidence="10">Thiol reductant ABC exporter subunit CydD</fullName>
    </submittedName>
</protein>
<dbReference type="PROSITE" id="PS50893">
    <property type="entry name" value="ABC_TRANSPORTER_2"/>
    <property type="match status" value="1"/>
</dbReference>
<gene>
    <name evidence="10" type="primary">cydD</name>
    <name evidence="10" type="ORF">P7079_03100</name>
</gene>
<evidence type="ECO:0000256" key="6">
    <source>
        <dbReference type="ARBA" id="ARBA00023136"/>
    </source>
</evidence>
<dbReference type="Gene3D" id="1.20.1560.10">
    <property type="entry name" value="ABC transporter type 1, transmembrane domain"/>
    <property type="match status" value="1"/>
</dbReference>
<keyword evidence="4" id="KW-0067">ATP-binding</keyword>
<evidence type="ECO:0000313" key="10">
    <source>
        <dbReference type="EMBL" id="WFM83977.1"/>
    </source>
</evidence>
<dbReference type="EMBL" id="CP121208">
    <property type="protein sequence ID" value="WFM83977.1"/>
    <property type="molecule type" value="Genomic_DNA"/>
</dbReference>
<comment type="subcellular location">
    <subcellularLocation>
        <location evidence="1">Cell membrane</location>
        <topology evidence="1">Multi-pass membrane protein</topology>
    </subcellularLocation>
</comment>
<dbReference type="InterPro" id="IPR011527">
    <property type="entry name" value="ABC1_TM_dom"/>
</dbReference>
<sequence length="584" mass="62224">MKPFDPRLIRYASAARTYIAFLVVLGVISTALIAAQVFLIAYAVEPIFYGDGPQEARLILALVAVIMARSGVTYIQKAIGHRAALTVIADLRAQVLRHSGDLGERWLAEGNCAKVVTLATRGLDDLEDYFVKFLPELFLTVIAMPILLLAVAYLDWLSALLIAACIPLVPLFMILIGKLTSRYSAKRLKTMEEQSAQLLDLLAGLPTLKALGREKGPDAHVKTLGDRFASSTLQTLAVAFLSGAALEFLTTLTTALIAVEVGFRMVNGSILLAHGLILIMLTPEILRPLREVGTQFHASANGVAAVESALTLLTTPMTTPTGTSECPDLRTHPISFINVSFAAQGRATVAPSHLSGTVSPGEVTVLRGHSGAGKTTAVSMLLSFLSPSEGEIRIGDTPLSKISPESLWEKITWVPQRPALIPGTVTENIGVSPQAAQRAAELTGFADVVATLPDGWDTRIGSGGVGLSVGQRQRLALTRALVHPRPLIVLDEPSAHLDATSETYVIDVVKELRAAGHTILVIAHRTSLVALADNVISVESSRRDITEELAAESARREAIAAVNRVLDGEADYAIPPALRNGGAR</sequence>
<dbReference type="SMART" id="SM00382">
    <property type="entry name" value="AAA"/>
    <property type="match status" value="1"/>
</dbReference>
<evidence type="ECO:0000256" key="4">
    <source>
        <dbReference type="ARBA" id="ARBA00022840"/>
    </source>
</evidence>
<dbReference type="InterPro" id="IPR027417">
    <property type="entry name" value="P-loop_NTPase"/>
</dbReference>
<feature type="transmembrane region" description="Helical" evidence="7">
    <location>
        <begin position="160"/>
        <end position="179"/>
    </location>
</feature>
<dbReference type="InterPro" id="IPR014216">
    <property type="entry name" value="ABC_transptr_CydD"/>
</dbReference>